<evidence type="ECO:0000256" key="2">
    <source>
        <dbReference type="ARBA" id="ARBA00012417"/>
    </source>
</evidence>
<dbReference type="Pfam" id="PF03175">
    <property type="entry name" value="DNA_pol_B_2"/>
    <property type="match status" value="1"/>
</dbReference>
<dbReference type="SUPFAM" id="SSF56672">
    <property type="entry name" value="DNA/RNA polymerases"/>
    <property type="match status" value="1"/>
</dbReference>
<keyword evidence="5" id="KW-0235">DNA replication</keyword>
<dbReference type="GO" id="GO:0006281">
    <property type="term" value="P:DNA repair"/>
    <property type="evidence" value="ECO:0007669"/>
    <property type="project" value="UniProtKB-ARBA"/>
</dbReference>
<comment type="caution">
    <text evidence="10">The sequence shown here is derived from an EMBL/GenBank/DDBJ whole genome shotgun (WGS) entry which is preliminary data.</text>
</comment>
<accession>A0AAU9WSJ4</accession>
<sequence length="481" mass="56696">MVCLQHANKNSSHGTTKKYQSNVRLLKQGCMKFQVQFKEICGFNLMKNCITITSACNMAYRKNWMLENQIAIQPVPGWHSNHIQFHKALRWLYWEEKQLTRSDLLPRIAHVMNNGERKLKDGTKSFLVDGYDEKTRTIYEFQGCFYHGCTTCFPNRGMKHPYHQNKTMRDVQEETRTKVERLSQLGYHVKEMWECEWNRKIQTEPRINEFIEWLDIVTPLNPREAFFGGRTNAIKLYHKVKDGEQINYSDMISLYPCANLECDYPVGHPQLIDQPGTTDVSRYYGLVKCNILPPYELYHPVLPYRIESKLVFPLCRTCVQEQLKQHLTQCSEKCPHSPQEQSLTGTWTTLELEKAIQKGYIITYIYEVWHFREKSKEDENKIVLLLRIGLNRTLSQYIKTFMKIKQEASGWPTECNTDEKKTNYLQEYKDHEGIQLDPVKIEKNPGLRSLAKLMLNSFWGKFGQRPNQTQVTTCANPWQFF</sequence>
<evidence type="ECO:0000256" key="6">
    <source>
        <dbReference type="ARBA" id="ARBA00022932"/>
    </source>
</evidence>
<dbReference type="EMBL" id="CALNXJ010000020">
    <property type="protein sequence ID" value="CAH3124133.1"/>
    <property type="molecule type" value="Genomic_DNA"/>
</dbReference>
<reference evidence="10 11" key="1">
    <citation type="submission" date="2022-05" db="EMBL/GenBank/DDBJ databases">
        <authorList>
            <consortium name="Genoscope - CEA"/>
            <person name="William W."/>
        </authorList>
    </citation>
    <scope>NUCLEOTIDE SEQUENCE [LARGE SCALE GENOMIC DNA]</scope>
</reference>
<keyword evidence="3" id="KW-0808">Transferase</keyword>
<keyword evidence="4" id="KW-0548">Nucleotidyltransferase</keyword>
<dbReference type="GO" id="GO:0003887">
    <property type="term" value="F:DNA-directed DNA polymerase activity"/>
    <property type="evidence" value="ECO:0007669"/>
    <property type="project" value="UniProtKB-KW"/>
</dbReference>
<evidence type="ECO:0000259" key="9">
    <source>
        <dbReference type="Pfam" id="PF03175"/>
    </source>
</evidence>
<evidence type="ECO:0000256" key="4">
    <source>
        <dbReference type="ARBA" id="ARBA00022695"/>
    </source>
</evidence>
<dbReference type="InterPro" id="IPR011335">
    <property type="entry name" value="Restrct_endonuc-II-like"/>
</dbReference>
<dbReference type="Gene3D" id="3.40.960.10">
    <property type="entry name" value="VSR Endonuclease"/>
    <property type="match status" value="1"/>
</dbReference>
<name>A0AAU9WSJ4_9CNID</name>
<feature type="domain" description="DNA-directed DNA polymerase family B mitochondria/virus" evidence="9">
    <location>
        <begin position="223"/>
        <end position="375"/>
    </location>
</feature>
<dbReference type="InterPro" id="IPR043502">
    <property type="entry name" value="DNA/RNA_pol_sf"/>
</dbReference>
<dbReference type="GO" id="GO:0000166">
    <property type="term" value="F:nucleotide binding"/>
    <property type="evidence" value="ECO:0007669"/>
    <property type="project" value="InterPro"/>
</dbReference>
<keyword evidence="6" id="KW-0239">DNA-directed DNA polymerase</keyword>
<dbReference type="Proteomes" id="UP001159428">
    <property type="component" value="Unassembled WGS sequence"/>
</dbReference>
<keyword evidence="7" id="KW-0238">DNA-binding</keyword>
<dbReference type="EC" id="2.7.7.7" evidence="2"/>
<dbReference type="AlphaFoldDB" id="A0AAU9WSJ4"/>
<protein>
    <recommendedName>
        <fullName evidence="2">DNA-directed DNA polymerase</fullName>
        <ecNumber evidence="2">2.7.7.7</ecNumber>
    </recommendedName>
</protein>
<evidence type="ECO:0000256" key="3">
    <source>
        <dbReference type="ARBA" id="ARBA00022679"/>
    </source>
</evidence>
<evidence type="ECO:0000256" key="7">
    <source>
        <dbReference type="ARBA" id="ARBA00023125"/>
    </source>
</evidence>
<evidence type="ECO:0000256" key="8">
    <source>
        <dbReference type="ARBA" id="ARBA00049244"/>
    </source>
</evidence>
<evidence type="ECO:0000256" key="1">
    <source>
        <dbReference type="ARBA" id="ARBA00005755"/>
    </source>
</evidence>
<dbReference type="PANTHER" id="PTHR33568:SF3">
    <property type="entry name" value="DNA-DIRECTED DNA POLYMERASE"/>
    <property type="match status" value="1"/>
</dbReference>
<comment type="similarity">
    <text evidence="1">Belongs to the DNA polymerase type-B family.</text>
</comment>
<evidence type="ECO:0000313" key="11">
    <source>
        <dbReference type="Proteomes" id="UP001159428"/>
    </source>
</evidence>
<keyword evidence="11" id="KW-1185">Reference proteome</keyword>
<comment type="catalytic activity">
    <reaction evidence="8">
        <text>DNA(n) + a 2'-deoxyribonucleoside 5'-triphosphate = DNA(n+1) + diphosphate</text>
        <dbReference type="Rhea" id="RHEA:22508"/>
        <dbReference type="Rhea" id="RHEA-COMP:17339"/>
        <dbReference type="Rhea" id="RHEA-COMP:17340"/>
        <dbReference type="ChEBI" id="CHEBI:33019"/>
        <dbReference type="ChEBI" id="CHEBI:61560"/>
        <dbReference type="ChEBI" id="CHEBI:173112"/>
        <dbReference type="EC" id="2.7.7.7"/>
    </reaction>
</comment>
<gene>
    <name evidence="10" type="ORF">PMEA_00011109</name>
</gene>
<dbReference type="InterPro" id="IPR004868">
    <property type="entry name" value="DNA-dir_DNA_pol_B_mt/vir"/>
</dbReference>
<dbReference type="PANTHER" id="PTHR33568">
    <property type="entry name" value="DNA POLYMERASE"/>
    <property type="match status" value="1"/>
</dbReference>
<proteinExistence type="inferred from homology"/>
<organism evidence="10 11">
    <name type="scientific">Pocillopora meandrina</name>
    <dbReference type="NCBI Taxonomy" id="46732"/>
    <lineage>
        <taxon>Eukaryota</taxon>
        <taxon>Metazoa</taxon>
        <taxon>Cnidaria</taxon>
        <taxon>Anthozoa</taxon>
        <taxon>Hexacorallia</taxon>
        <taxon>Scleractinia</taxon>
        <taxon>Astrocoeniina</taxon>
        <taxon>Pocilloporidae</taxon>
        <taxon>Pocillopora</taxon>
    </lineage>
</organism>
<dbReference type="GO" id="GO:0003677">
    <property type="term" value="F:DNA binding"/>
    <property type="evidence" value="ECO:0007669"/>
    <property type="project" value="UniProtKB-KW"/>
</dbReference>
<dbReference type="SUPFAM" id="SSF52980">
    <property type="entry name" value="Restriction endonuclease-like"/>
    <property type="match status" value="1"/>
</dbReference>
<dbReference type="Gene3D" id="1.10.287.690">
    <property type="entry name" value="Helix hairpin bin"/>
    <property type="match status" value="1"/>
</dbReference>
<evidence type="ECO:0000313" key="10">
    <source>
        <dbReference type="EMBL" id="CAH3124133.1"/>
    </source>
</evidence>
<dbReference type="GO" id="GO:0006260">
    <property type="term" value="P:DNA replication"/>
    <property type="evidence" value="ECO:0007669"/>
    <property type="project" value="UniProtKB-KW"/>
</dbReference>
<evidence type="ECO:0000256" key="5">
    <source>
        <dbReference type="ARBA" id="ARBA00022705"/>
    </source>
</evidence>